<comment type="caution">
    <text evidence="1">The sequence shown here is derived from an EMBL/GenBank/DDBJ whole genome shotgun (WGS) entry which is preliminary data.</text>
</comment>
<proteinExistence type="predicted"/>
<evidence type="ECO:0000313" key="2">
    <source>
        <dbReference type="Proteomes" id="UP000887159"/>
    </source>
</evidence>
<accession>A0A8X6UZS4</accession>
<evidence type="ECO:0000313" key="1">
    <source>
        <dbReference type="EMBL" id="GFX89568.1"/>
    </source>
</evidence>
<name>A0A8X6UZS4_TRICX</name>
<dbReference type="EMBL" id="BMAU01021073">
    <property type="protein sequence ID" value="GFX89568.1"/>
    <property type="molecule type" value="Genomic_DNA"/>
</dbReference>
<protein>
    <submittedName>
        <fullName evidence="1">Uncharacterized protein</fullName>
    </submittedName>
</protein>
<dbReference type="AlphaFoldDB" id="A0A8X6UZS4"/>
<keyword evidence="2" id="KW-1185">Reference proteome</keyword>
<organism evidence="1 2">
    <name type="scientific">Trichonephila clavipes</name>
    <name type="common">Golden silk orbweaver</name>
    <name type="synonym">Nephila clavipes</name>
    <dbReference type="NCBI Taxonomy" id="2585209"/>
    <lineage>
        <taxon>Eukaryota</taxon>
        <taxon>Metazoa</taxon>
        <taxon>Ecdysozoa</taxon>
        <taxon>Arthropoda</taxon>
        <taxon>Chelicerata</taxon>
        <taxon>Arachnida</taxon>
        <taxon>Araneae</taxon>
        <taxon>Araneomorphae</taxon>
        <taxon>Entelegynae</taxon>
        <taxon>Araneoidea</taxon>
        <taxon>Nephilidae</taxon>
        <taxon>Trichonephila</taxon>
    </lineage>
</organism>
<sequence length="130" mass="15042">MDRRVENRGKLDGTLKVQAVHQRQSLRVVIDESIEMERMTSIQYSDHTFRKQKAHECFSFLFGTDGQRSLHVERSPTRLGLQEEKSDTLYRSVAELSITPHLALLPNLGKRNCKSSFTFCLTRVISINEF</sequence>
<gene>
    <name evidence="1" type="ORF">TNCV_72611</name>
</gene>
<reference evidence="1" key="1">
    <citation type="submission" date="2020-08" db="EMBL/GenBank/DDBJ databases">
        <title>Multicomponent nature underlies the extraordinary mechanical properties of spider dragline silk.</title>
        <authorList>
            <person name="Kono N."/>
            <person name="Nakamura H."/>
            <person name="Mori M."/>
            <person name="Yoshida Y."/>
            <person name="Ohtoshi R."/>
            <person name="Malay A.D."/>
            <person name="Moran D.A.P."/>
            <person name="Tomita M."/>
            <person name="Numata K."/>
            <person name="Arakawa K."/>
        </authorList>
    </citation>
    <scope>NUCLEOTIDE SEQUENCE</scope>
</reference>
<dbReference type="Proteomes" id="UP000887159">
    <property type="component" value="Unassembled WGS sequence"/>
</dbReference>